<evidence type="ECO:0008006" key="3">
    <source>
        <dbReference type="Google" id="ProtNLM"/>
    </source>
</evidence>
<evidence type="ECO:0000313" key="1">
    <source>
        <dbReference type="EMBL" id="RUS87748.1"/>
    </source>
</evidence>
<feature type="non-terminal residue" evidence="1">
    <location>
        <position position="121"/>
    </location>
</feature>
<reference evidence="1 2" key="1">
    <citation type="submission" date="2019-01" db="EMBL/GenBank/DDBJ databases">
        <title>A draft genome assembly of the solar-powered sea slug Elysia chlorotica.</title>
        <authorList>
            <person name="Cai H."/>
            <person name="Li Q."/>
            <person name="Fang X."/>
            <person name="Li J."/>
            <person name="Curtis N.E."/>
            <person name="Altenburger A."/>
            <person name="Shibata T."/>
            <person name="Feng M."/>
            <person name="Maeda T."/>
            <person name="Schwartz J.A."/>
            <person name="Shigenobu S."/>
            <person name="Lundholm N."/>
            <person name="Nishiyama T."/>
            <person name="Yang H."/>
            <person name="Hasebe M."/>
            <person name="Li S."/>
            <person name="Pierce S.K."/>
            <person name="Wang J."/>
        </authorList>
    </citation>
    <scope>NUCLEOTIDE SEQUENCE [LARGE SCALE GENOMIC DNA]</scope>
    <source>
        <strain evidence="1">EC2010</strain>
        <tissue evidence="1">Whole organism of an adult</tissue>
    </source>
</reference>
<keyword evidence="2" id="KW-1185">Reference proteome</keyword>
<dbReference type="Proteomes" id="UP000271974">
    <property type="component" value="Unassembled WGS sequence"/>
</dbReference>
<gene>
    <name evidence="1" type="ORF">EGW08_004494</name>
</gene>
<sequence length="121" mass="13089">MAKTASWKFVSLALAVLLFLTGMRPNIITVLAFTSPKTLTTDYGTYELYDASVSKTGAETLCLGIGLELATFTSNAEFQALLSVLDSDSDVDSEQFWIKPTLVSTTAYFGSETVTGSSWYS</sequence>
<dbReference type="OrthoDB" id="10422905at2759"/>
<proteinExistence type="predicted"/>
<comment type="caution">
    <text evidence="1">The sequence shown here is derived from an EMBL/GenBank/DDBJ whole genome shotgun (WGS) entry which is preliminary data.</text>
</comment>
<name>A0A433U1W8_ELYCH</name>
<accession>A0A433U1W8</accession>
<dbReference type="SUPFAM" id="SSF56436">
    <property type="entry name" value="C-type lectin-like"/>
    <property type="match status" value="1"/>
</dbReference>
<dbReference type="EMBL" id="RQTK01000102">
    <property type="protein sequence ID" value="RUS87748.1"/>
    <property type="molecule type" value="Genomic_DNA"/>
</dbReference>
<dbReference type="InterPro" id="IPR016187">
    <property type="entry name" value="CTDL_fold"/>
</dbReference>
<organism evidence="1 2">
    <name type="scientific">Elysia chlorotica</name>
    <name type="common">Eastern emerald elysia</name>
    <name type="synonym">Sea slug</name>
    <dbReference type="NCBI Taxonomy" id="188477"/>
    <lineage>
        <taxon>Eukaryota</taxon>
        <taxon>Metazoa</taxon>
        <taxon>Spiralia</taxon>
        <taxon>Lophotrochozoa</taxon>
        <taxon>Mollusca</taxon>
        <taxon>Gastropoda</taxon>
        <taxon>Heterobranchia</taxon>
        <taxon>Euthyneura</taxon>
        <taxon>Panpulmonata</taxon>
        <taxon>Sacoglossa</taxon>
        <taxon>Placobranchoidea</taxon>
        <taxon>Plakobranchidae</taxon>
        <taxon>Elysia</taxon>
    </lineage>
</organism>
<protein>
    <recommendedName>
        <fullName evidence="3">C-type lectin domain-containing protein</fullName>
    </recommendedName>
</protein>
<evidence type="ECO:0000313" key="2">
    <source>
        <dbReference type="Proteomes" id="UP000271974"/>
    </source>
</evidence>
<dbReference type="AlphaFoldDB" id="A0A433U1W8"/>